<dbReference type="GO" id="GO:0005524">
    <property type="term" value="F:ATP binding"/>
    <property type="evidence" value="ECO:0007669"/>
    <property type="project" value="UniProtKB-KW"/>
</dbReference>
<dbReference type="InterPro" id="IPR002611">
    <property type="entry name" value="IstB_ATP-bd"/>
</dbReference>
<sequence length="168" mass="18388">MADASQCHPKVAEFAERCAVGDALNLVIVGEAGAGKTHAACAALKAVVAKRPALALFASEPDALCEMRDTWGSRDREDDVMCRYAAPWLLVLDDLGRSCPDQRALDMLWRLINRRYSAKRPTIFTCQYDRGPLAARLVAGGGDPETAQAVIRRVMDDERAVSFRAVRP</sequence>
<keyword evidence="2" id="KW-0547">Nucleotide-binding</keyword>
<name>A0ABU6IX09_9ACTN</name>
<dbReference type="Gene3D" id="3.40.50.300">
    <property type="entry name" value="P-loop containing nucleotide triphosphate hydrolases"/>
    <property type="match status" value="1"/>
</dbReference>
<dbReference type="Pfam" id="PF01695">
    <property type="entry name" value="IstB_IS21"/>
    <property type="match status" value="1"/>
</dbReference>
<dbReference type="SUPFAM" id="SSF52540">
    <property type="entry name" value="P-loop containing nucleoside triphosphate hydrolases"/>
    <property type="match status" value="1"/>
</dbReference>
<gene>
    <name evidence="2" type="ORF">VJ920_03560</name>
</gene>
<accession>A0ABU6IX09</accession>
<organism evidence="2 3">
    <name type="scientific">Adlercreutzia shanghongiae</name>
    <dbReference type="NCBI Taxonomy" id="3111773"/>
    <lineage>
        <taxon>Bacteria</taxon>
        <taxon>Bacillati</taxon>
        <taxon>Actinomycetota</taxon>
        <taxon>Coriobacteriia</taxon>
        <taxon>Eggerthellales</taxon>
        <taxon>Eggerthellaceae</taxon>
        <taxon>Adlercreutzia</taxon>
    </lineage>
</organism>
<evidence type="ECO:0000313" key="3">
    <source>
        <dbReference type="Proteomes" id="UP001343724"/>
    </source>
</evidence>
<keyword evidence="2" id="KW-0067">ATP-binding</keyword>
<evidence type="ECO:0000259" key="1">
    <source>
        <dbReference type="Pfam" id="PF01695"/>
    </source>
</evidence>
<dbReference type="Proteomes" id="UP001343724">
    <property type="component" value="Unassembled WGS sequence"/>
</dbReference>
<dbReference type="InterPro" id="IPR027417">
    <property type="entry name" value="P-loop_NTPase"/>
</dbReference>
<feature type="domain" description="IstB-like ATP-binding" evidence="1">
    <location>
        <begin position="10"/>
        <end position="161"/>
    </location>
</feature>
<evidence type="ECO:0000313" key="2">
    <source>
        <dbReference type="EMBL" id="MEC4294386.1"/>
    </source>
</evidence>
<comment type="caution">
    <text evidence="2">The sequence shown here is derived from an EMBL/GenBank/DDBJ whole genome shotgun (WGS) entry which is preliminary data.</text>
</comment>
<dbReference type="EMBL" id="JAYMFH010000003">
    <property type="protein sequence ID" value="MEC4294386.1"/>
    <property type="molecule type" value="Genomic_DNA"/>
</dbReference>
<dbReference type="PANTHER" id="PTHR30050:SF4">
    <property type="entry name" value="ATP-BINDING PROTEIN RV3427C IN INSERTION SEQUENCE-RELATED"/>
    <property type="match status" value="1"/>
</dbReference>
<reference evidence="2 3" key="1">
    <citation type="submission" date="2024-01" db="EMBL/GenBank/DDBJ databases">
        <title>novel species in genus Adlercreutzia.</title>
        <authorList>
            <person name="Liu X."/>
        </authorList>
    </citation>
    <scope>NUCLEOTIDE SEQUENCE [LARGE SCALE GENOMIC DNA]</scope>
    <source>
        <strain evidence="2 3">R22</strain>
    </source>
</reference>
<protein>
    <submittedName>
        <fullName evidence="2">ATP-binding protein</fullName>
    </submittedName>
</protein>
<proteinExistence type="predicted"/>
<keyword evidence="3" id="KW-1185">Reference proteome</keyword>
<dbReference type="PANTHER" id="PTHR30050">
    <property type="entry name" value="CHROMOSOMAL REPLICATION INITIATOR PROTEIN DNAA"/>
    <property type="match status" value="1"/>
</dbReference>
<dbReference type="RefSeq" id="WP_326439564.1">
    <property type="nucleotide sequence ID" value="NZ_JAYMFH010000003.1"/>
</dbReference>